<keyword evidence="3" id="KW-1185">Reference proteome</keyword>
<gene>
    <name evidence="2" type="ORF">E2B99_13805</name>
</gene>
<evidence type="ECO:0000313" key="2">
    <source>
        <dbReference type="EMBL" id="TEU23384.1"/>
    </source>
</evidence>
<evidence type="ECO:0000313" key="3">
    <source>
        <dbReference type="Proteomes" id="UP000297834"/>
    </source>
</evidence>
<dbReference type="OrthoDB" id="6692656at2"/>
<protein>
    <submittedName>
        <fullName evidence="2">Uncharacterized protein</fullName>
    </submittedName>
</protein>
<proteinExistence type="predicted"/>
<accession>A0A4Y7X8R2</accession>
<evidence type="ECO:0000256" key="1">
    <source>
        <dbReference type="SAM" id="Phobius"/>
    </source>
</evidence>
<keyword evidence="1" id="KW-0472">Membrane</keyword>
<dbReference type="AlphaFoldDB" id="A0A4Y7X8R2"/>
<keyword evidence="1" id="KW-1133">Transmembrane helix</keyword>
<keyword evidence="1" id="KW-0812">Transmembrane</keyword>
<dbReference type="RefSeq" id="WP_134245830.1">
    <property type="nucleotide sequence ID" value="NZ_SNTY01000085.1"/>
</dbReference>
<organism evidence="2 3">
    <name type="scientific">Alkanindiges illinoisensis</name>
    <dbReference type="NCBI Taxonomy" id="197183"/>
    <lineage>
        <taxon>Bacteria</taxon>
        <taxon>Pseudomonadati</taxon>
        <taxon>Pseudomonadota</taxon>
        <taxon>Gammaproteobacteria</taxon>
        <taxon>Moraxellales</taxon>
        <taxon>Moraxellaceae</taxon>
        <taxon>Alkanindiges</taxon>
    </lineage>
</organism>
<feature type="transmembrane region" description="Helical" evidence="1">
    <location>
        <begin position="45"/>
        <end position="67"/>
    </location>
</feature>
<reference evidence="2 3" key="1">
    <citation type="submission" date="2019-03" db="EMBL/GenBank/DDBJ databases">
        <title>Alkanindiges illinoisensis: a potential pathogenic isolated from ascites of a gastric cancer patient with abdominal metastasis.</title>
        <authorList>
            <person name="Hu X."/>
            <person name="Yang B."/>
            <person name="Yan X."/>
            <person name="Lin L."/>
            <person name="Zhao H."/>
            <person name="Zhou F."/>
            <person name="Su B."/>
            <person name="Chen J."/>
            <person name="Rui Y."/>
            <person name="Wang Q."/>
            <person name="Zheng L."/>
        </authorList>
    </citation>
    <scope>NUCLEOTIDE SEQUENCE [LARGE SCALE GENOMIC DNA]</scope>
    <source>
        <strain evidence="2 3">NFYY 23406</strain>
    </source>
</reference>
<dbReference type="Proteomes" id="UP000297834">
    <property type="component" value="Unassembled WGS sequence"/>
</dbReference>
<dbReference type="EMBL" id="SNTY01000085">
    <property type="protein sequence ID" value="TEU23384.1"/>
    <property type="molecule type" value="Genomic_DNA"/>
</dbReference>
<comment type="caution">
    <text evidence="2">The sequence shown here is derived from an EMBL/GenBank/DDBJ whole genome shotgun (WGS) entry which is preliminary data.</text>
</comment>
<feature type="transmembrane region" description="Helical" evidence="1">
    <location>
        <begin position="79"/>
        <end position="102"/>
    </location>
</feature>
<name>A0A4Y7X8R2_9GAMM</name>
<feature type="transmembrane region" description="Helical" evidence="1">
    <location>
        <begin position="12"/>
        <end position="33"/>
    </location>
</feature>
<sequence length="124" mass="13302">MNDPISSSALPWFLKVFVAVVGAIFALVLSGDIDQNGNFKVSIKLIANLAFSVCFSLSGGSAFIEYYDLGHKSLMTHGFIMLMCAVFGMLVVGILYQAVALYKGRSLGEIVTEVKRAFAAIVGK</sequence>